<dbReference type="Proteomes" id="UP001159042">
    <property type="component" value="Unassembled WGS sequence"/>
</dbReference>
<sequence length="90" mass="10565">MVYFMTELSNILQKILQSGVAKFCKAIIKFLNAFPFLLPPGLKTECFSYFQWCRIVKFIHQINYILLRTPVLLNNSPIIRLSNIHEQCQD</sequence>
<evidence type="ECO:0000313" key="2">
    <source>
        <dbReference type="Proteomes" id="UP001159042"/>
    </source>
</evidence>
<gene>
    <name evidence="1" type="ORF">NQ315_006060</name>
</gene>
<dbReference type="EMBL" id="JANEYG010000101">
    <property type="protein sequence ID" value="KAJ8913142.1"/>
    <property type="molecule type" value="Genomic_DNA"/>
</dbReference>
<organism evidence="1 2">
    <name type="scientific">Exocentrus adspersus</name>
    <dbReference type="NCBI Taxonomy" id="1586481"/>
    <lineage>
        <taxon>Eukaryota</taxon>
        <taxon>Metazoa</taxon>
        <taxon>Ecdysozoa</taxon>
        <taxon>Arthropoda</taxon>
        <taxon>Hexapoda</taxon>
        <taxon>Insecta</taxon>
        <taxon>Pterygota</taxon>
        <taxon>Neoptera</taxon>
        <taxon>Endopterygota</taxon>
        <taxon>Coleoptera</taxon>
        <taxon>Polyphaga</taxon>
        <taxon>Cucujiformia</taxon>
        <taxon>Chrysomeloidea</taxon>
        <taxon>Cerambycidae</taxon>
        <taxon>Lamiinae</taxon>
        <taxon>Acanthocinini</taxon>
        <taxon>Exocentrus</taxon>
    </lineage>
</organism>
<name>A0AAV8VFW4_9CUCU</name>
<dbReference type="AlphaFoldDB" id="A0AAV8VFW4"/>
<proteinExistence type="predicted"/>
<comment type="caution">
    <text evidence="1">The sequence shown here is derived from an EMBL/GenBank/DDBJ whole genome shotgun (WGS) entry which is preliminary data.</text>
</comment>
<accession>A0AAV8VFW4</accession>
<evidence type="ECO:0000313" key="1">
    <source>
        <dbReference type="EMBL" id="KAJ8913142.1"/>
    </source>
</evidence>
<reference evidence="1 2" key="1">
    <citation type="journal article" date="2023" name="Insect Mol. Biol.">
        <title>Genome sequencing provides insights into the evolution of gene families encoding plant cell wall-degrading enzymes in longhorned beetles.</title>
        <authorList>
            <person name="Shin N.R."/>
            <person name="Okamura Y."/>
            <person name="Kirsch R."/>
            <person name="Pauchet Y."/>
        </authorList>
    </citation>
    <scope>NUCLEOTIDE SEQUENCE [LARGE SCALE GENOMIC DNA]</scope>
    <source>
        <strain evidence="1">EAD_L_NR</strain>
    </source>
</reference>
<keyword evidence="2" id="KW-1185">Reference proteome</keyword>
<protein>
    <submittedName>
        <fullName evidence="1">Uncharacterized protein</fullName>
    </submittedName>
</protein>